<protein>
    <submittedName>
        <fullName evidence="2">Uncharacterized protein</fullName>
    </submittedName>
</protein>
<evidence type="ECO:0000313" key="2">
    <source>
        <dbReference type="EMBL" id="CBI11338.1"/>
    </source>
</evidence>
<proteinExistence type="predicted"/>
<feature type="transmembrane region" description="Helical" evidence="1">
    <location>
        <begin position="12"/>
        <end position="32"/>
    </location>
</feature>
<keyword evidence="1" id="KW-0812">Transmembrane</keyword>
<accession>E6QVR5</accession>
<comment type="caution">
    <text evidence="2">The sequence shown here is derived from an EMBL/GenBank/DDBJ whole genome shotgun (WGS) entry which is preliminary data.</text>
</comment>
<keyword evidence="1" id="KW-1133">Transmembrane helix</keyword>
<dbReference type="AlphaFoldDB" id="E6QVR5"/>
<organism evidence="2">
    <name type="scientific">mine drainage metagenome</name>
    <dbReference type="NCBI Taxonomy" id="410659"/>
    <lineage>
        <taxon>unclassified sequences</taxon>
        <taxon>metagenomes</taxon>
        <taxon>ecological metagenomes</taxon>
    </lineage>
</organism>
<reference evidence="2" key="1">
    <citation type="submission" date="2009-10" db="EMBL/GenBank/DDBJ databases">
        <title>Diversity of trophic interactions inside an arsenic-rich microbial ecosystem.</title>
        <authorList>
            <person name="Bertin P.N."/>
            <person name="Heinrich-Salmeron A."/>
            <person name="Pelletier E."/>
            <person name="Goulhen-Chollet F."/>
            <person name="Arsene-Ploetze F."/>
            <person name="Gallien S."/>
            <person name="Calteau A."/>
            <person name="Vallenet D."/>
            <person name="Casiot C."/>
            <person name="Chane-Woon-Ming B."/>
            <person name="Giloteaux L."/>
            <person name="Barakat M."/>
            <person name="Bonnefoy V."/>
            <person name="Bruneel O."/>
            <person name="Chandler M."/>
            <person name="Cleiss J."/>
            <person name="Duran R."/>
            <person name="Elbaz-Poulichet F."/>
            <person name="Fonknechten N."/>
            <person name="Lauga B."/>
            <person name="Mornico D."/>
            <person name="Ortet P."/>
            <person name="Schaeffer C."/>
            <person name="Siguier P."/>
            <person name="Alexander Thil Smith A."/>
            <person name="Van Dorsselaer A."/>
            <person name="Weissenbach J."/>
            <person name="Medigue C."/>
            <person name="Le Paslier D."/>
        </authorList>
    </citation>
    <scope>NUCLEOTIDE SEQUENCE</scope>
</reference>
<gene>
    <name evidence="2" type="ORF">CARN7_2160</name>
</gene>
<dbReference type="EMBL" id="CABR01000136">
    <property type="protein sequence ID" value="CBI11338.1"/>
    <property type="molecule type" value="Genomic_DNA"/>
</dbReference>
<sequence length="64" mass="6759">MHWKYATQQLAVSVNHVAHASAAVIVTAGIFANRIDSLAAAALTWVLIRTFGYILQAVAGPPNA</sequence>
<evidence type="ECO:0000256" key="1">
    <source>
        <dbReference type="SAM" id="Phobius"/>
    </source>
</evidence>
<feature type="transmembrane region" description="Helical" evidence="1">
    <location>
        <begin position="38"/>
        <end position="59"/>
    </location>
</feature>
<keyword evidence="1" id="KW-0472">Membrane</keyword>
<name>E6QVR5_9ZZZZ</name>